<evidence type="ECO:0000256" key="4">
    <source>
        <dbReference type="ARBA" id="ARBA00022692"/>
    </source>
</evidence>
<keyword evidence="6 9" id="KW-1133">Transmembrane helix</keyword>
<evidence type="ECO:0000256" key="7">
    <source>
        <dbReference type="ARBA" id="ARBA00023010"/>
    </source>
</evidence>
<evidence type="ECO:0000256" key="9">
    <source>
        <dbReference type="HAMAP-Rule" id="MF_00236"/>
    </source>
</evidence>
<dbReference type="EMBL" id="BAOS01000017">
    <property type="protein sequence ID" value="GAX61068.1"/>
    <property type="molecule type" value="Genomic_DNA"/>
</dbReference>
<feature type="transmembrane region" description="Helical" evidence="9">
    <location>
        <begin position="6"/>
        <end position="22"/>
    </location>
</feature>
<reference evidence="12" key="1">
    <citation type="journal article" date="2017" name="Environ. Microbiol. Rep.">
        <title>Genetic Diversity of Marine Anaerobic Ammonium-Oxidizing Bacteria as Revealed by Genomic and Proteomic Analyses of 'Candidatus Scalindua japonica'.</title>
        <authorList>
            <person name="Oshiki M."/>
            <person name="Mizuto K."/>
            <person name="Kimura Z."/>
            <person name="Kindaichi T."/>
            <person name="Satoh H."/>
            <person name="Okabe S."/>
        </authorList>
    </citation>
    <scope>NUCLEOTIDE SEQUENCE [LARGE SCALE GENOMIC DNA]</scope>
    <source>
        <strain evidence="12">husup-a2</strain>
    </source>
</reference>
<evidence type="ECO:0000256" key="10">
    <source>
        <dbReference type="SAM" id="MobiDB-lite"/>
    </source>
</evidence>
<protein>
    <recommendedName>
        <fullName evidence="9">Sec-independent protein translocase protein TatA</fullName>
    </recommendedName>
</protein>
<organism evidence="11 12">
    <name type="scientific">Candidatus Scalindua japonica</name>
    <dbReference type="NCBI Taxonomy" id="1284222"/>
    <lineage>
        <taxon>Bacteria</taxon>
        <taxon>Pseudomonadati</taxon>
        <taxon>Planctomycetota</taxon>
        <taxon>Candidatus Brocadiia</taxon>
        <taxon>Candidatus Brocadiales</taxon>
        <taxon>Candidatus Scalinduaceae</taxon>
        <taxon>Candidatus Scalindua</taxon>
    </lineage>
</organism>
<keyword evidence="5 9" id="KW-0653">Protein transport</keyword>
<evidence type="ECO:0000256" key="2">
    <source>
        <dbReference type="ARBA" id="ARBA00022448"/>
    </source>
</evidence>
<dbReference type="HAMAP" id="MF_00236">
    <property type="entry name" value="TatA_E"/>
    <property type="match status" value="1"/>
</dbReference>
<accession>A0A286TYY3</accession>
<dbReference type="Gene3D" id="1.20.5.3310">
    <property type="match status" value="1"/>
</dbReference>
<keyword evidence="7 9" id="KW-0811">Translocation</keyword>
<evidence type="ECO:0000256" key="8">
    <source>
        <dbReference type="ARBA" id="ARBA00023136"/>
    </source>
</evidence>
<dbReference type="OrthoDB" id="282899at2"/>
<dbReference type="NCBIfam" id="TIGR01411">
    <property type="entry name" value="tatAE"/>
    <property type="match status" value="1"/>
</dbReference>
<evidence type="ECO:0000256" key="3">
    <source>
        <dbReference type="ARBA" id="ARBA00022475"/>
    </source>
</evidence>
<keyword evidence="2 9" id="KW-0813">Transport</keyword>
<sequence>MFGMPGGIEWIIILIVALLIFGKRLPEVMKSMGRGIVEFKKGVKGVEDDVEDAVEKNPDKLAASNNSNEKVETDNKEHSKEMKG</sequence>
<comment type="function">
    <text evidence="9">Part of the twin-arginine translocation (Tat) system that transports large folded proteins containing a characteristic twin-arginine motif in their signal peptide across membranes. TatA could form the protein-conducting channel of the Tat system.</text>
</comment>
<dbReference type="InterPro" id="IPR003369">
    <property type="entry name" value="TatA/B/E"/>
</dbReference>
<dbReference type="PANTHER" id="PTHR42982:SF1">
    <property type="entry name" value="SEC-INDEPENDENT PROTEIN TRANSLOCASE PROTEIN TATA"/>
    <property type="match status" value="1"/>
</dbReference>
<feature type="region of interest" description="Disordered" evidence="10">
    <location>
        <begin position="54"/>
        <end position="84"/>
    </location>
</feature>
<comment type="subunit">
    <text evidence="9">Forms a complex with TatC.</text>
</comment>
<gene>
    <name evidence="9" type="primary">tatA</name>
    <name evidence="11" type="ORF">SCALIN_C17_0102</name>
</gene>
<dbReference type="GO" id="GO:0043953">
    <property type="term" value="P:protein transport by the Tat complex"/>
    <property type="evidence" value="ECO:0007669"/>
    <property type="project" value="UniProtKB-UniRule"/>
</dbReference>
<dbReference type="InterPro" id="IPR006312">
    <property type="entry name" value="TatA/E"/>
</dbReference>
<evidence type="ECO:0000313" key="11">
    <source>
        <dbReference type="EMBL" id="GAX61068.1"/>
    </source>
</evidence>
<dbReference type="RefSeq" id="WP_096894461.1">
    <property type="nucleotide sequence ID" value="NZ_BAOS01000017.1"/>
</dbReference>
<name>A0A286TYY3_9BACT</name>
<feature type="compositionally biased region" description="Basic and acidic residues" evidence="10">
    <location>
        <begin position="69"/>
        <end position="84"/>
    </location>
</feature>
<dbReference type="GO" id="GO:0008320">
    <property type="term" value="F:protein transmembrane transporter activity"/>
    <property type="evidence" value="ECO:0007669"/>
    <property type="project" value="UniProtKB-UniRule"/>
</dbReference>
<evidence type="ECO:0000256" key="6">
    <source>
        <dbReference type="ARBA" id="ARBA00022989"/>
    </source>
</evidence>
<dbReference type="Proteomes" id="UP000218542">
    <property type="component" value="Unassembled WGS sequence"/>
</dbReference>
<keyword evidence="4 9" id="KW-0812">Transmembrane</keyword>
<comment type="subcellular location">
    <subcellularLocation>
        <location evidence="1 9">Cell membrane</location>
        <topology evidence="1 9">Single-pass membrane protein</topology>
    </subcellularLocation>
</comment>
<comment type="similarity">
    <text evidence="9">Belongs to the TatA/E family.</text>
</comment>
<dbReference type="GO" id="GO:0033281">
    <property type="term" value="C:TAT protein transport complex"/>
    <property type="evidence" value="ECO:0007669"/>
    <property type="project" value="UniProtKB-UniRule"/>
</dbReference>
<comment type="caution">
    <text evidence="11">The sequence shown here is derived from an EMBL/GenBank/DDBJ whole genome shotgun (WGS) entry which is preliminary data.</text>
</comment>
<proteinExistence type="inferred from homology"/>
<keyword evidence="12" id="KW-1185">Reference proteome</keyword>
<evidence type="ECO:0000256" key="5">
    <source>
        <dbReference type="ARBA" id="ARBA00022927"/>
    </source>
</evidence>
<dbReference type="AlphaFoldDB" id="A0A286TYY3"/>
<dbReference type="Pfam" id="PF02416">
    <property type="entry name" value="TatA_B_E"/>
    <property type="match status" value="1"/>
</dbReference>
<dbReference type="PANTHER" id="PTHR42982">
    <property type="entry name" value="SEC-INDEPENDENT PROTEIN TRANSLOCASE PROTEIN TATA"/>
    <property type="match status" value="1"/>
</dbReference>
<keyword evidence="3 9" id="KW-1003">Cell membrane</keyword>
<keyword evidence="8 9" id="KW-0472">Membrane</keyword>
<evidence type="ECO:0000256" key="1">
    <source>
        <dbReference type="ARBA" id="ARBA00004162"/>
    </source>
</evidence>
<evidence type="ECO:0000313" key="12">
    <source>
        <dbReference type="Proteomes" id="UP000218542"/>
    </source>
</evidence>